<evidence type="ECO:0000313" key="1">
    <source>
        <dbReference type="EMBL" id="CBH22922.1"/>
    </source>
</evidence>
<dbReference type="AlphaFoldDB" id="D5H4G7"/>
<dbReference type="HOGENOM" id="CLU_3276447_0_0_10"/>
<dbReference type="Proteomes" id="UP000000933">
    <property type="component" value="Chromosome"/>
</dbReference>
<dbReference type="EMBL" id="FP565814">
    <property type="protein sequence ID" value="CBH22922.1"/>
    <property type="molecule type" value="Genomic_DNA"/>
</dbReference>
<organism evidence="1 2">
    <name type="scientific">Salinibacter ruber (strain M8)</name>
    <dbReference type="NCBI Taxonomy" id="761659"/>
    <lineage>
        <taxon>Bacteria</taxon>
        <taxon>Pseudomonadati</taxon>
        <taxon>Rhodothermota</taxon>
        <taxon>Rhodothermia</taxon>
        <taxon>Rhodothermales</taxon>
        <taxon>Salinibacteraceae</taxon>
        <taxon>Salinibacter</taxon>
    </lineage>
</organism>
<evidence type="ECO:0000313" key="2">
    <source>
        <dbReference type="Proteomes" id="UP000000933"/>
    </source>
</evidence>
<reference evidence="2" key="2">
    <citation type="submission" date="2010-04" db="EMBL/GenBank/DDBJ databases">
        <title>Genome sequence of Salinibacter ruber M8.</title>
        <authorList>
            <consortium name="Genoscope"/>
        </authorList>
    </citation>
    <scope>NUCLEOTIDE SEQUENCE [LARGE SCALE GENOMIC DNA]</scope>
    <source>
        <strain evidence="2">M8</strain>
    </source>
</reference>
<protein>
    <submittedName>
        <fullName evidence="1">Uncharacterized protein</fullName>
    </submittedName>
</protein>
<sequence length="41" mass="4261">MTVVFGALSASFWGPKTFVLEDRPRVGLGTGCLGPHTARGA</sequence>
<accession>D5H4G7</accession>
<name>D5H4G7_SALRM</name>
<proteinExistence type="predicted"/>
<dbReference type="KEGG" id="srm:SRM_00001"/>
<gene>
    <name evidence="1" type="ordered locus">SRM_00001</name>
</gene>
<reference evidence="1 2" key="1">
    <citation type="journal article" date="2010" name="ISME J.">
        <title>Fine-scale evolution: genomic, phenotypic and ecological differentiation in two coexisting Salinibacter ruber strains.</title>
        <authorList>
            <person name="Pena A."/>
            <person name="Teeling H."/>
            <person name="Huerta-Cepas J."/>
            <person name="Santos F."/>
            <person name="Yarza P."/>
            <person name="Brito-Echeverria J."/>
            <person name="Lucio M."/>
            <person name="Schmitt-Kopplin P."/>
            <person name="Meseguer I."/>
            <person name="Schenowitz C."/>
            <person name="Dossat C."/>
            <person name="Barbe V."/>
            <person name="Dopazo J."/>
            <person name="Rossello-Mora R."/>
            <person name="Schuler M."/>
            <person name="Glockner F.O."/>
            <person name="Amann R."/>
            <person name="Gabaldon T."/>
            <person name="Anton J."/>
        </authorList>
    </citation>
    <scope>NUCLEOTIDE SEQUENCE [LARGE SCALE GENOMIC DNA]</scope>
    <source>
        <strain evidence="1 2">M8</strain>
    </source>
</reference>